<feature type="region of interest" description="Disordered" evidence="1">
    <location>
        <begin position="1"/>
        <end position="51"/>
    </location>
</feature>
<sequence length="51" mass="6309">MAKTFRYNPDEDWDTQMTAKQRRQLRKEDKQARKDRNREFEDLEESTDSDV</sequence>
<evidence type="ECO:0000313" key="2">
    <source>
        <dbReference type="EMBL" id="KKN10170.1"/>
    </source>
</evidence>
<evidence type="ECO:0000256" key="1">
    <source>
        <dbReference type="SAM" id="MobiDB-lite"/>
    </source>
</evidence>
<name>A0A0F9MS92_9ZZZZ</name>
<proteinExistence type="predicted"/>
<organism evidence="2">
    <name type="scientific">marine sediment metagenome</name>
    <dbReference type="NCBI Taxonomy" id="412755"/>
    <lineage>
        <taxon>unclassified sequences</taxon>
        <taxon>metagenomes</taxon>
        <taxon>ecological metagenomes</taxon>
    </lineage>
</organism>
<reference evidence="2" key="1">
    <citation type="journal article" date="2015" name="Nature">
        <title>Complex archaea that bridge the gap between prokaryotes and eukaryotes.</title>
        <authorList>
            <person name="Spang A."/>
            <person name="Saw J.H."/>
            <person name="Jorgensen S.L."/>
            <person name="Zaremba-Niedzwiedzka K."/>
            <person name="Martijn J."/>
            <person name="Lind A.E."/>
            <person name="van Eijk R."/>
            <person name="Schleper C."/>
            <person name="Guy L."/>
            <person name="Ettema T.J."/>
        </authorList>
    </citation>
    <scope>NUCLEOTIDE SEQUENCE</scope>
</reference>
<dbReference type="AlphaFoldDB" id="A0A0F9MS92"/>
<protein>
    <submittedName>
        <fullName evidence="2">Uncharacterized protein</fullName>
    </submittedName>
</protein>
<dbReference type="EMBL" id="LAZR01004269">
    <property type="protein sequence ID" value="KKN10170.1"/>
    <property type="molecule type" value="Genomic_DNA"/>
</dbReference>
<feature type="compositionally biased region" description="Acidic residues" evidence="1">
    <location>
        <begin position="41"/>
        <end position="51"/>
    </location>
</feature>
<accession>A0A0F9MS92</accession>
<gene>
    <name evidence="2" type="ORF">LCGC14_1039180</name>
</gene>
<comment type="caution">
    <text evidence="2">The sequence shown here is derived from an EMBL/GenBank/DDBJ whole genome shotgun (WGS) entry which is preliminary data.</text>
</comment>
<feature type="compositionally biased region" description="Basic and acidic residues" evidence="1">
    <location>
        <begin position="26"/>
        <end position="40"/>
    </location>
</feature>